<feature type="chain" id="PRO_5046114684" evidence="1">
    <location>
        <begin position="30"/>
        <end position="266"/>
    </location>
</feature>
<evidence type="ECO:0000313" key="3">
    <source>
        <dbReference type="Proteomes" id="UP001069802"/>
    </source>
</evidence>
<dbReference type="EMBL" id="JAPWGY010000001">
    <property type="protein sequence ID" value="MCZ4279147.1"/>
    <property type="molecule type" value="Genomic_DNA"/>
</dbReference>
<proteinExistence type="predicted"/>
<keyword evidence="3" id="KW-1185">Reference proteome</keyword>
<gene>
    <name evidence="2" type="ORF">O4H49_00065</name>
</gene>
<accession>A0ABT4LGM1</accession>
<evidence type="ECO:0000313" key="2">
    <source>
        <dbReference type="EMBL" id="MCZ4279147.1"/>
    </source>
</evidence>
<sequence>MRKYPWLQFTLAIALSLLLLLLPLSAVRAAAPPVDVKINISHFPPFYVIESGIPHRGIGIDLIAAMNETQSKFRFSIIESSARRRHQMFKKGAYDVSLFDHIEWGWDRSQVEATRRYLTGGERYITLSGSEVHPDFFDDLSDKKIGAILGYHYRFSDYEADPAALSQKFDISLVTNQMQILKMVLSKRVQVGVMTESFLEYYFQSHQEMRSVLLISDHYDQPYNFVGIVRKNGPISAAQLEKILFSVFTDNRFDWIAGKYGITWEK</sequence>
<organism evidence="2 3">
    <name type="scientific">Kiloniella laminariae</name>
    <dbReference type="NCBI Taxonomy" id="454162"/>
    <lineage>
        <taxon>Bacteria</taxon>
        <taxon>Pseudomonadati</taxon>
        <taxon>Pseudomonadota</taxon>
        <taxon>Alphaproteobacteria</taxon>
        <taxon>Rhodospirillales</taxon>
        <taxon>Kiloniellaceae</taxon>
        <taxon>Kiloniella</taxon>
    </lineage>
</organism>
<dbReference type="Gene3D" id="3.40.190.10">
    <property type="entry name" value="Periplasmic binding protein-like II"/>
    <property type="match status" value="2"/>
</dbReference>
<protein>
    <submittedName>
        <fullName evidence="2">Transporter substrate-binding domain-containing protein</fullName>
    </submittedName>
</protein>
<reference evidence="2" key="1">
    <citation type="submission" date="2022-12" db="EMBL/GenBank/DDBJ databases">
        <title>Bacterial isolates from different developmental stages of Nematostella vectensis.</title>
        <authorList>
            <person name="Fraune S."/>
        </authorList>
    </citation>
    <scope>NUCLEOTIDE SEQUENCE</scope>
    <source>
        <strain evidence="2">G21630-S1</strain>
    </source>
</reference>
<comment type="caution">
    <text evidence="2">The sequence shown here is derived from an EMBL/GenBank/DDBJ whole genome shotgun (WGS) entry which is preliminary data.</text>
</comment>
<dbReference type="PANTHER" id="PTHR35936">
    <property type="entry name" value="MEMBRANE-BOUND LYTIC MUREIN TRANSGLYCOSYLASE F"/>
    <property type="match status" value="1"/>
</dbReference>
<feature type="signal peptide" evidence="1">
    <location>
        <begin position="1"/>
        <end position="29"/>
    </location>
</feature>
<dbReference type="PANTHER" id="PTHR35936:SF25">
    <property type="entry name" value="ABC TRANSPORTER SUBSTRATE-BINDING PROTEIN"/>
    <property type="match status" value="1"/>
</dbReference>
<dbReference type="SUPFAM" id="SSF53850">
    <property type="entry name" value="Periplasmic binding protein-like II"/>
    <property type="match status" value="1"/>
</dbReference>
<name>A0ABT4LGM1_9PROT</name>
<evidence type="ECO:0000256" key="1">
    <source>
        <dbReference type="SAM" id="SignalP"/>
    </source>
</evidence>
<dbReference type="Proteomes" id="UP001069802">
    <property type="component" value="Unassembled WGS sequence"/>
</dbReference>
<keyword evidence="1" id="KW-0732">Signal</keyword>